<evidence type="ECO:0000259" key="3">
    <source>
        <dbReference type="Pfam" id="PF06580"/>
    </source>
</evidence>
<feature type="coiled-coil region" evidence="1">
    <location>
        <begin position="144"/>
        <end position="173"/>
    </location>
</feature>
<dbReference type="GO" id="GO:0000155">
    <property type="term" value="F:phosphorelay sensor kinase activity"/>
    <property type="evidence" value="ECO:0007669"/>
    <property type="project" value="InterPro"/>
</dbReference>
<dbReference type="InterPro" id="IPR036890">
    <property type="entry name" value="HATPase_C_sf"/>
</dbReference>
<dbReference type="PANTHER" id="PTHR34220:SF7">
    <property type="entry name" value="SENSOR HISTIDINE KINASE YPDA"/>
    <property type="match status" value="1"/>
</dbReference>
<evidence type="ECO:0000313" key="4">
    <source>
        <dbReference type="EMBL" id="KXH84654.1"/>
    </source>
</evidence>
<evidence type="ECO:0000256" key="1">
    <source>
        <dbReference type="SAM" id="Coils"/>
    </source>
</evidence>
<evidence type="ECO:0000313" key="5">
    <source>
        <dbReference type="Proteomes" id="UP000070513"/>
    </source>
</evidence>
<dbReference type="Pfam" id="PF06580">
    <property type="entry name" value="His_kinase"/>
    <property type="match status" value="1"/>
</dbReference>
<dbReference type="InterPro" id="IPR050640">
    <property type="entry name" value="Bact_2-comp_sensor_kinase"/>
</dbReference>
<keyword evidence="2" id="KW-0472">Membrane</keyword>
<feature type="transmembrane region" description="Helical" evidence="2">
    <location>
        <begin position="84"/>
        <end position="101"/>
    </location>
</feature>
<accession>A0A135WIA5</accession>
<keyword evidence="2" id="KW-0812">Transmembrane</keyword>
<reference evidence="5" key="1">
    <citation type="submission" date="2015-12" db="EMBL/GenBank/DDBJ databases">
        <title>Genome sequence of a biocontrol rhizobacterium Chryseobacterium kwangjuense strain KJ1R5 isolated from pepper (Capsicum annuum L.).</title>
        <authorList>
            <person name="Jeong J.-J."/>
            <person name="Park H."/>
            <person name="Mannaa M."/>
            <person name="Sang M.K."/>
            <person name="Choi I.-G."/>
            <person name="Kim K.D."/>
        </authorList>
    </citation>
    <scope>NUCLEOTIDE SEQUENCE [LARGE SCALE GENOMIC DNA]</scope>
    <source>
        <strain evidence="5">KJ1R5</strain>
    </source>
</reference>
<dbReference type="Gene3D" id="3.30.565.10">
    <property type="entry name" value="Histidine kinase-like ATPase, C-terminal domain"/>
    <property type="match status" value="1"/>
</dbReference>
<evidence type="ECO:0000256" key="2">
    <source>
        <dbReference type="SAM" id="Phobius"/>
    </source>
</evidence>
<keyword evidence="2" id="KW-1133">Transmembrane helix</keyword>
<name>A0A135WIA5_9FLAO</name>
<gene>
    <name evidence="4" type="ORF">AU378_02515</name>
</gene>
<keyword evidence="1" id="KW-0175">Coiled coil</keyword>
<dbReference type="InterPro" id="IPR010559">
    <property type="entry name" value="Sig_transdc_His_kin_internal"/>
</dbReference>
<dbReference type="GO" id="GO:0016020">
    <property type="term" value="C:membrane"/>
    <property type="evidence" value="ECO:0007669"/>
    <property type="project" value="InterPro"/>
</dbReference>
<dbReference type="SUPFAM" id="SSF55874">
    <property type="entry name" value="ATPase domain of HSP90 chaperone/DNA topoisomerase II/histidine kinase"/>
    <property type="match status" value="1"/>
</dbReference>
<dbReference type="Proteomes" id="UP000070513">
    <property type="component" value="Unassembled WGS sequence"/>
</dbReference>
<proteinExistence type="predicted"/>
<comment type="caution">
    <text evidence="4">The sequence shown here is derived from an EMBL/GenBank/DDBJ whole genome shotgun (WGS) entry which is preliminary data.</text>
</comment>
<dbReference type="AlphaFoldDB" id="A0A135WIA5"/>
<feature type="transmembrane region" description="Helical" evidence="2">
    <location>
        <begin position="12"/>
        <end position="30"/>
    </location>
</feature>
<reference evidence="4 5" key="2">
    <citation type="journal article" date="2016" name="Genome Announc.">
        <title>Draft Genome Sequence of a Biocontrol Rhizobacterium, Chryseobacterium kwangjuense Strain KJ1R5, Isolated from Pepper (Capsicum annuum).</title>
        <authorList>
            <person name="Jeong J.J."/>
            <person name="Park H."/>
            <person name="Park B.H."/>
            <person name="Mannaa M."/>
            <person name="Sang M.K."/>
            <person name="Choi I.G."/>
            <person name="Kim K.D."/>
        </authorList>
    </citation>
    <scope>NUCLEOTIDE SEQUENCE [LARGE SCALE GENOMIC DNA]</scope>
    <source>
        <strain evidence="4 5">KJ1R5</strain>
    </source>
</reference>
<feature type="domain" description="Signal transduction histidine kinase internal region" evidence="3">
    <location>
        <begin position="163"/>
        <end position="242"/>
    </location>
</feature>
<feature type="transmembrane region" description="Helical" evidence="2">
    <location>
        <begin position="50"/>
        <end position="72"/>
    </location>
</feature>
<organism evidence="4 5">
    <name type="scientific">Chryseobacterium kwangjuense</name>
    <dbReference type="NCBI Taxonomy" id="267125"/>
    <lineage>
        <taxon>Bacteria</taxon>
        <taxon>Pseudomonadati</taxon>
        <taxon>Bacteroidota</taxon>
        <taxon>Flavobacteriia</taxon>
        <taxon>Flavobacteriales</taxon>
        <taxon>Weeksellaceae</taxon>
        <taxon>Chryseobacterium group</taxon>
        <taxon>Chryseobacterium</taxon>
    </lineage>
</organism>
<feature type="transmembrane region" description="Helical" evidence="2">
    <location>
        <begin position="121"/>
        <end position="141"/>
    </location>
</feature>
<sequence>MLESVRKQWKQILVILMLYTAWNVAVFLFLVRLQGLEITVRQFGPGNKIYINAVHTIIKGTLVYYLLIYHVMIPLTRNRKWKTTILQCAVFFILLTVYEYVWNFFIVKPDPSSAIDQSLRIFFITTAVLDVLIALIAYFVATSITSNEMRKHKEELEKEKLKAELAAIKYQINPHFLFNSLSFIYTKTLKSSPEAAHAVHLLSEIMSYALDDWGELGTVPLAVEAEHMKKVIEMNQIRFSHNLKIRYYEDIQANYASIPVLAFVTLVENAFKHGDLTDEKNQVSIELIATKSKIYFLVSNKKKTGPKEPSKGIGLSNVQQRLQLMYGIKHSFTIKEDENYYLNEIIINL</sequence>
<protein>
    <recommendedName>
        <fullName evidence="3">Signal transduction histidine kinase internal region domain-containing protein</fullName>
    </recommendedName>
</protein>
<dbReference type="PANTHER" id="PTHR34220">
    <property type="entry name" value="SENSOR HISTIDINE KINASE YPDA"/>
    <property type="match status" value="1"/>
</dbReference>
<dbReference type="EMBL" id="LPUR01000001">
    <property type="protein sequence ID" value="KXH84654.1"/>
    <property type="molecule type" value="Genomic_DNA"/>
</dbReference>